<accession>A0ABN7B316</accession>
<organism evidence="2 3">
    <name type="scientific">Nesidiocoris tenuis</name>
    <dbReference type="NCBI Taxonomy" id="355587"/>
    <lineage>
        <taxon>Eukaryota</taxon>
        <taxon>Metazoa</taxon>
        <taxon>Ecdysozoa</taxon>
        <taxon>Arthropoda</taxon>
        <taxon>Hexapoda</taxon>
        <taxon>Insecta</taxon>
        <taxon>Pterygota</taxon>
        <taxon>Neoptera</taxon>
        <taxon>Paraneoptera</taxon>
        <taxon>Hemiptera</taxon>
        <taxon>Heteroptera</taxon>
        <taxon>Panheteroptera</taxon>
        <taxon>Cimicomorpha</taxon>
        <taxon>Miridae</taxon>
        <taxon>Dicyphina</taxon>
        <taxon>Nesidiocoris</taxon>
    </lineage>
</organism>
<evidence type="ECO:0000313" key="3">
    <source>
        <dbReference type="Proteomes" id="UP001307889"/>
    </source>
</evidence>
<evidence type="ECO:0000313" key="2">
    <source>
        <dbReference type="EMBL" id="BES98796.1"/>
    </source>
</evidence>
<dbReference type="PROSITE" id="PS50878">
    <property type="entry name" value="RT_POL"/>
    <property type="match status" value="1"/>
</dbReference>
<dbReference type="PANTHER" id="PTHR37984:SF5">
    <property type="entry name" value="PROTEIN NYNRIN-LIKE"/>
    <property type="match status" value="1"/>
</dbReference>
<dbReference type="EMBL" id="AP028917">
    <property type="protein sequence ID" value="BES98796.1"/>
    <property type="molecule type" value="Genomic_DNA"/>
</dbReference>
<dbReference type="Proteomes" id="UP001307889">
    <property type="component" value="Chromosome 9"/>
</dbReference>
<dbReference type="CDD" id="cd01647">
    <property type="entry name" value="RT_LTR"/>
    <property type="match status" value="1"/>
</dbReference>
<protein>
    <recommendedName>
        <fullName evidence="1">Reverse transcriptase domain-containing protein</fullName>
    </recommendedName>
</protein>
<reference evidence="2 3" key="1">
    <citation type="submission" date="2023-09" db="EMBL/GenBank/DDBJ databases">
        <title>Nesidiocoris tenuis whole genome shotgun sequence.</title>
        <authorList>
            <person name="Shibata T."/>
            <person name="Shimoda M."/>
            <person name="Kobayashi T."/>
            <person name="Uehara T."/>
        </authorList>
    </citation>
    <scope>NUCLEOTIDE SEQUENCE [LARGE SCALE GENOMIC DNA]</scope>
    <source>
        <strain evidence="2 3">Japan</strain>
    </source>
</reference>
<sequence length="248" mass="28009">MMKANGIISKVEEAPEWCSSIVVVPKKNGAIRMCGDFTELNHSIVRERLFLPSSEETLANIGDAKVFSKLDARMGFWQVPLSENSRKLTTFITPFGRFCFNRMPFGISSAPEHYQRRVAQVLEGLTGCVNMMDDVLIWGRTVEEHDSRLKRVLTKFKDANITLNFEKCEFRKSSIKFLGHLLSDNGISIDPDKVNAVLNMTAPTNKSEVHSVLGMFNYLTKFIPSAADLLYQLLVSIKNKPFNLETLP</sequence>
<dbReference type="Gene3D" id="3.10.10.10">
    <property type="entry name" value="HIV Type 1 Reverse Transcriptase, subunit A, domain 1"/>
    <property type="match status" value="1"/>
</dbReference>
<dbReference type="PANTHER" id="PTHR37984">
    <property type="entry name" value="PROTEIN CBG26694"/>
    <property type="match status" value="1"/>
</dbReference>
<keyword evidence="3" id="KW-1185">Reference proteome</keyword>
<proteinExistence type="predicted"/>
<dbReference type="Pfam" id="PF00078">
    <property type="entry name" value="RVT_1"/>
    <property type="match status" value="1"/>
</dbReference>
<dbReference type="Gene3D" id="3.30.70.270">
    <property type="match status" value="2"/>
</dbReference>
<gene>
    <name evidence="2" type="ORF">NTJ_11610</name>
</gene>
<dbReference type="InterPro" id="IPR043128">
    <property type="entry name" value="Rev_trsase/Diguanyl_cyclase"/>
</dbReference>
<dbReference type="InterPro" id="IPR050951">
    <property type="entry name" value="Retrovirus_Pol_polyprotein"/>
</dbReference>
<dbReference type="SUPFAM" id="SSF56672">
    <property type="entry name" value="DNA/RNA polymerases"/>
    <property type="match status" value="1"/>
</dbReference>
<dbReference type="InterPro" id="IPR000477">
    <property type="entry name" value="RT_dom"/>
</dbReference>
<name>A0ABN7B316_9HEMI</name>
<dbReference type="InterPro" id="IPR043502">
    <property type="entry name" value="DNA/RNA_pol_sf"/>
</dbReference>
<feature type="domain" description="Reverse transcriptase" evidence="1">
    <location>
        <begin position="5"/>
        <end position="182"/>
    </location>
</feature>
<evidence type="ECO:0000259" key="1">
    <source>
        <dbReference type="PROSITE" id="PS50878"/>
    </source>
</evidence>